<name>A0A497EV97_9CREN</name>
<comment type="caution">
    <text evidence="4">The sequence shown here is derived from an EMBL/GenBank/DDBJ whole genome shotgun (WGS) entry which is preliminary data.</text>
</comment>
<dbReference type="InterPro" id="IPR013783">
    <property type="entry name" value="Ig-like_fold"/>
</dbReference>
<reference evidence="4 5" key="1">
    <citation type="submission" date="2018-06" db="EMBL/GenBank/DDBJ databases">
        <title>Extensive metabolic versatility and redundancy in microbially diverse, dynamic hydrothermal sediments.</title>
        <authorList>
            <person name="Dombrowski N."/>
            <person name="Teske A."/>
            <person name="Baker B.J."/>
        </authorList>
    </citation>
    <scope>NUCLEOTIDE SEQUENCE [LARGE SCALE GENOMIC DNA]</scope>
    <source>
        <strain evidence="4">B30_G17</strain>
    </source>
</reference>
<accession>A0A497EV97</accession>
<dbReference type="AlphaFoldDB" id="A0A497EV97"/>
<sequence>VANVTEIFVGEYIRFAATVYDQYGNVMPNVLVGLYINDSLVKSKYTDSNGKAIFDIKFNNTGHFNVYAMADTVKSNIITVNVKALPTVTTVTLTANATSIIVGSAVKFTATVYDQYGNPMPNIAVSLYINNTLNDTKITDSNGKAEFIVTFNQIGKYEVYAMADTVKSNIITISVSPVPPVVTTVTLTANATDIFTGEAVKFIATVYDQYGNTMAGISVGLYINDTLYTSNITDVNGKATFTVVFNQVGKFDVYAMADTVKSNVIRITVSLRPPVVTTIVLTANVTSIQVGGAVKFIATVYDQYGNVMAGVNVDLYINDTLMVTNVTAIDGRATFTITFNQVGRFLVYAMADTVKSNIITVNVLPIPPVVTRVILTANTTNIIVGNAVMFTATVYDQYGNTMAGIVVSFYINDLFYASRPTDVNGRAVLIVKFNDTGQFRVRAKADNVYSNYVFISVSPIPPIISRVELTSNLLEVEVDGEVVFTATVYDQQNNPVANVLVKLYVNGTLYDSKATGANGVAVFTVTFDEVGIYQVYAMADTVSSNVITIKVKPKIVVSRVSLTVDRTEITTGESATFTATVYDQYGRRMSNVLVKLYVNDKLVDSKYSDINGEAKFTVTFTKEGTYDVYAMADTVKSNVITITVKAPPPPPQVAVISLEVDRTEITAGESATFTATVLDQYGKPMSGVSVGLYINDKLYLTGSTDANGKVRFTITFTKAGSYDVYAMADTVKSNVITITVKAKPIPPVIPWWLIIVAILAIGIAIAWIITRRRT</sequence>
<evidence type="ECO:0000259" key="3">
    <source>
        <dbReference type="PROSITE" id="PS51127"/>
    </source>
</evidence>
<dbReference type="SMART" id="SM00634">
    <property type="entry name" value="BID_1"/>
    <property type="match status" value="7"/>
</dbReference>
<dbReference type="SMART" id="SM00089">
    <property type="entry name" value="PKD"/>
    <property type="match status" value="5"/>
</dbReference>
<protein>
    <recommendedName>
        <fullName evidence="3">Big-1 domain-containing protein</fullName>
    </recommendedName>
</protein>
<feature type="domain" description="Big-1" evidence="3">
    <location>
        <begin position="90"/>
        <end position="178"/>
    </location>
</feature>
<evidence type="ECO:0000313" key="5">
    <source>
        <dbReference type="Proteomes" id="UP000281962"/>
    </source>
</evidence>
<evidence type="ECO:0000256" key="2">
    <source>
        <dbReference type="SAM" id="Phobius"/>
    </source>
</evidence>
<organism evidence="4 5">
    <name type="scientific">Thermoproteota archaeon</name>
    <dbReference type="NCBI Taxonomy" id="2056631"/>
    <lineage>
        <taxon>Archaea</taxon>
        <taxon>Thermoproteota</taxon>
    </lineage>
</organism>
<dbReference type="Proteomes" id="UP000281962">
    <property type="component" value="Unassembled WGS sequence"/>
</dbReference>
<feature type="non-terminal residue" evidence="4">
    <location>
        <position position="1"/>
    </location>
</feature>
<dbReference type="InterPro" id="IPR051715">
    <property type="entry name" value="Intimin-Invasin_domain"/>
</dbReference>
<keyword evidence="2" id="KW-1133">Transmembrane helix</keyword>
<dbReference type="EMBL" id="QMQY01000027">
    <property type="protein sequence ID" value="RLE51039.1"/>
    <property type="molecule type" value="Genomic_DNA"/>
</dbReference>
<dbReference type="SUPFAM" id="SSF49373">
    <property type="entry name" value="Invasin/intimin cell-adhesion fragments"/>
    <property type="match status" value="8"/>
</dbReference>
<feature type="transmembrane region" description="Helical" evidence="2">
    <location>
        <begin position="749"/>
        <end position="769"/>
    </location>
</feature>
<feature type="domain" description="Big-1" evidence="3">
    <location>
        <begin position="655"/>
        <end position="748"/>
    </location>
</feature>
<comment type="similarity">
    <text evidence="1">Belongs to the intimin/invasin family.</text>
</comment>
<keyword evidence="2" id="KW-0472">Membrane</keyword>
<dbReference type="Pfam" id="PF02369">
    <property type="entry name" value="Big_1"/>
    <property type="match status" value="2"/>
</dbReference>
<dbReference type="Gene3D" id="2.60.40.10">
    <property type="entry name" value="Immunoglobulins"/>
    <property type="match status" value="6"/>
</dbReference>
<evidence type="ECO:0000256" key="1">
    <source>
        <dbReference type="ARBA" id="ARBA00010116"/>
    </source>
</evidence>
<gene>
    <name evidence="4" type="ORF">DRJ21_00970</name>
</gene>
<dbReference type="PANTHER" id="PTHR39576">
    <property type="entry name" value="ATTACHING AND EFFACING PROTEIN HOMOLOG-RELATED-RELATED"/>
    <property type="match status" value="1"/>
</dbReference>
<dbReference type="InterPro" id="IPR008964">
    <property type="entry name" value="Invasin/intimin_cell_adhesion"/>
</dbReference>
<proteinExistence type="inferred from homology"/>
<dbReference type="PROSITE" id="PS51127">
    <property type="entry name" value="BIG1"/>
    <property type="match status" value="2"/>
</dbReference>
<dbReference type="PANTHER" id="PTHR39576:SF1">
    <property type="entry name" value="INVASIN"/>
    <property type="match status" value="1"/>
</dbReference>
<dbReference type="InterPro" id="IPR003344">
    <property type="entry name" value="Big_1_dom"/>
</dbReference>
<evidence type="ECO:0000313" key="4">
    <source>
        <dbReference type="EMBL" id="RLE51039.1"/>
    </source>
</evidence>
<keyword evidence="2" id="KW-0812">Transmembrane</keyword>
<dbReference type="InterPro" id="IPR022409">
    <property type="entry name" value="PKD/Chitinase_dom"/>
</dbReference>